<evidence type="ECO:0000313" key="7">
    <source>
        <dbReference type="Proteomes" id="UP001152320"/>
    </source>
</evidence>
<dbReference type="EMBL" id="JAIZAY010000015">
    <property type="protein sequence ID" value="KAJ8028693.1"/>
    <property type="molecule type" value="Genomic_DNA"/>
</dbReference>
<keyword evidence="7" id="KW-1185">Reference proteome</keyword>
<dbReference type="GO" id="GO:0016020">
    <property type="term" value="C:membrane"/>
    <property type="evidence" value="ECO:0007669"/>
    <property type="project" value="UniProtKB-SubCell"/>
</dbReference>
<reference evidence="6" key="1">
    <citation type="submission" date="2021-10" db="EMBL/GenBank/DDBJ databases">
        <title>Tropical sea cucumber genome reveals ecological adaptation and Cuvierian tubules defense mechanism.</title>
        <authorList>
            <person name="Chen T."/>
        </authorList>
    </citation>
    <scope>NUCLEOTIDE SEQUENCE</scope>
    <source>
        <strain evidence="6">Nanhai2018</strain>
        <tissue evidence="6">Muscle</tissue>
    </source>
</reference>
<evidence type="ECO:0000256" key="2">
    <source>
        <dbReference type="ARBA" id="ARBA00022692"/>
    </source>
</evidence>
<feature type="transmembrane region" description="Helical" evidence="5">
    <location>
        <begin position="207"/>
        <end position="227"/>
    </location>
</feature>
<dbReference type="PANTHER" id="PTHR22911:SF6">
    <property type="entry name" value="SOLUTE CARRIER FAMILY 35 MEMBER G1"/>
    <property type="match status" value="1"/>
</dbReference>
<evidence type="ECO:0000256" key="3">
    <source>
        <dbReference type="ARBA" id="ARBA00022989"/>
    </source>
</evidence>
<gene>
    <name evidence="6" type="ORF">HOLleu_31003</name>
</gene>
<keyword evidence="4 5" id="KW-0472">Membrane</keyword>
<proteinExistence type="predicted"/>
<evidence type="ECO:0000256" key="5">
    <source>
        <dbReference type="SAM" id="Phobius"/>
    </source>
</evidence>
<comment type="subcellular location">
    <subcellularLocation>
        <location evidence="1">Membrane</location>
        <topology evidence="1">Multi-pass membrane protein</topology>
    </subcellularLocation>
</comment>
<dbReference type="AlphaFoldDB" id="A0A9Q1H0C9"/>
<evidence type="ECO:0000256" key="1">
    <source>
        <dbReference type="ARBA" id="ARBA00004141"/>
    </source>
</evidence>
<feature type="transmembrane region" description="Helical" evidence="5">
    <location>
        <begin position="234"/>
        <end position="255"/>
    </location>
</feature>
<feature type="transmembrane region" description="Helical" evidence="5">
    <location>
        <begin position="87"/>
        <end position="106"/>
    </location>
</feature>
<protein>
    <submittedName>
        <fullName evidence="6">Uncharacterized protein</fullName>
    </submittedName>
</protein>
<evidence type="ECO:0000256" key="4">
    <source>
        <dbReference type="ARBA" id="ARBA00023136"/>
    </source>
</evidence>
<dbReference type="OrthoDB" id="306876at2759"/>
<feature type="transmembrane region" description="Helical" evidence="5">
    <location>
        <begin position="261"/>
        <end position="281"/>
    </location>
</feature>
<evidence type="ECO:0000313" key="6">
    <source>
        <dbReference type="EMBL" id="KAJ8028693.1"/>
    </source>
</evidence>
<feature type="transmembrane region" description="Helical" evidence="5">
    <location>
        <begin position="31"/>
        <end position="50"/>
    </location>
</feature>
<dbReference type="PANTHER" id="PTHR22911">
    <property type="entry name" value="ACYL-MALONYL CONDENSING ENZYME-RELATED"/>
    <property type="match status" value="1"/>
</dbReference>
<keyword evidence="3 5" id="KW-1133">Transmembrane helix</keyword>
<feature type="transmembrane region" description="Helical" evidence="5">
    <location>
        <begin position="62"/>
        <end position="81"/>
    </location>
</feature>
<comment type="caution">
    <text evidence="6">The sequence shown here is derived from an EMBL/GenBank/DDBJ whole genome shotgun (WGS) entry which is preliminary data.</text>
</comment>
<feature type="transmembrane region" description="Helical" evidence="5">
    <location>
        <begin position="143"/>
        <end position="163"/>
    </location>
</feature>
<accession>A0A9Q1H0C9</accession>
<name>A0A9Q1H0C9_HOLLE</name>
<feature type="transmembrane region" description="Helical" evidence="5">
    <location>
        <begin position="175"/>
        <end position="195"/>
    </location>
</feature>
<dbReference type="Proteomes" id="UP001152320">
    <property type="component" value="Chromosome 15"/>
</dbReference>
<keyword evidence="2 5" id="KW-0812">Transmembrane</keyword>
<sequence length="289" mass="31505">MMWAILSGLAQAAQLIVLGKTALILSSMQTMFIRSCFLLPCVFFISWEASKCYDWTDMLDNLLFGINDVVLMALTTITMVLSSTSDTVAIAYNLAIPSAILACIILGEKFDTIDFIFATVNGTGLVLISKSRIDNSEVSQETSVLGLLLSFGCLFLCCLLPIAPRRLAHRGKEDPNLLTFMAGSCGLVMTSVYLTVTNSWMLPQTSYEIFMCLLLGFFTMVSFCAYTRALKTECALAVVLGLTLCIPLTYCYDVIFGNQGIKLLTVAGVCLTVGSTICFYVKSYCVTSS</sequence>
<organism evidence="6 7">
    <name type="scientific">Holothuria leucospilota</name>
    <name type="common">Black long sea cucumber</name>
    <name type="synonym">Mertensiothuria leucospilota</name>
    <dbReference type="NCBI Taxonomy" id="206669"/>
    <lineage>
        <taxon>Eukaryota</taxon>
        <taxon>Metazoa</taxon>
        <taxon>Echinodermata</taxon>
        <taxon>Eleutherozoa</taxon>
        <taxon>Echinozoa</taxon>
        <taxon>Holothuroidea</taxon>
        <taxon>Aspidochirotacea</taxon>
        <taxon>Aspidochirotida</taxon>
        <taxon>Holothuriidae</taxon>
        <taxon>Holothuria</taxon>
    </lineage>
</organism>